<dbReference type="AlphaFoldDB" id="A0A0E9VBV3"/>
<proteinExistence type="predicted"/>
<evidence type="ECO:0000256" key="1">
    <source>
        <dbReference type="SAM" id="MobiDB-lite"/>
    </source>
</evidence>
<sequence length="53" mass="6320">MFNSIQFICKALFTENCAFSQRHFTEWQGKRHDKKSKTEQTPGLKPPNSRYTR</sequence>
<accession>A0A0E9VBV3</accession>
<reference evidence="2" key="2">
    <citation type="journal article" date="2015" name="Fish Shellfish Immunol.">
        <title>Early steps in the European eel (Anguilla anguilla)-Vibrio vulnificus interaction in the gills: Role of the RtxA13 toxin.</title>
        <authorList>
            <person name="Callol A."/>
            <person name="Pajuelo D."/>
            <person name="Ebbesson L."/>
            <person name="Teles M."/>
            <person name="MacKenzie S."/>
            <person name="Amaro C."/>
        </authorList>
    </citation>
    <scope>NUCLEOTIDE SEQUENCE</scope>
</reference>
<feature type="region of interest" description="Disordered" evidence="1">
    <location>
        <begin position="27"/>
        <end position="53"/>
    </location>
</feature>
<reference evidence="2" key="1">
    <citation type="submission" date="2014-11" db="EMBL/GenBank/DDBJ databases">
        <authorList>
            <person name="Amaro Gonzalez C."/>
        </authorList>
    </citation>
    <scope>NUCLEOTIDE SEQUENCE</scope>
</reference>
<evidence type="ECO:0000313" key="2">
    <source>
        <dbReference type="EMBL" id="JAH74693.1"/>
    </source>
</evidence>
<organism evidence="2">
    <name type="scientific">Anguilla anguilla</name>
    <name type="common">European freshwater eel</name>
    <name type="synonym">Muraena anguilla</name>
    <dbReference type="NCBI Taxonomy" id="7936"/>
    <lineage>
        <taxon>Eukaryota</taxon>
        <taxon>Metazoa</taxon>
        <taxon>Chordata</taxon>
        <taxon>Craniata</taxon>
        <taxon>Vertebrata</taxon>
        <taxon>Euteleostomi</taxon>
        <taxon>Actinopterygii</taxon>
        <taxon>Neopterygii</taxon>
        <taxon>Teleostei</taxon>
        <taxon>Anguilliformes</taxon>
        <taxon>Anguillidae</taxon>
        <taxon>Anguilla</taxon>
    </lineage>
</organism>
<name>A0A0E9VBV3_ANGAN</name>
<dbReference type="EMBL" id="GBXM01033884">
    <property type="protein sequence ID" value="JAH74693.1"/>
    <property type="molecule type" value="Transcribed_RNA"/>
</dbReference>
<protein>
    <submittedName>
        <fullName evidence="2">Uncharacterized protein</fullName>
    </submittedName>
</protein>